<protein>
    <submittedName>
        <fullName evidence="2">Uncharacterized protein</fullName>
    </submittedName>
</protein>
<evidence type="ECO:0000313" key="3">
    <source>
        <dbReference type="Proteomes" id="UP000061809"/>
    </source>
</evidence>
<dbReference type="KEGG" id="bcel:BcellWH2_04728"/>
<reference evidence="2 3" key="1">
    <citation type="journal article" date="2015" name="Science">
        <title>Genetic determinants of in vivo fitness and diet responsiveness in multiple human gut Bacteroides.</title>
        <authorList>
            <person name="Wu M."/>
            <person name="McNulty N.P."/>
            <person name="Rodionov D.A."/>
            <person name="Khoroshkin M.S."/>
            <person name="Griffin N.W."/>
            <person name="Cheng J."/>
            <person name="Latreille P."/>
            <person name="Kerstetter R.A."/>
            <person name="Terrapon N."/>
            <person name="Henrissat B."/>
            <person name="Osterman A.L."/>
            <person name="Gordon J.I."/>
        </authorList>
    </citation>
    <scope>NUCLEOTIDE SEQUENCE [LARGE SCALE GENOMIC DNA]</scope>
    <source>
        <strain evidence="2 3">WH2</strain>
    </source>
</reference>
<keyword evidence="1" id="KW-0812">Transmembrane</keyword>
<accession>A0A0P0GCA8</accession>
<evidence type="ECO:0000256" key="1">
    <source>
        <dbReference type="SAM" id="Phobius"/>
    </source>
</evidence>
<feature type="transmembrane region" description="Helical" evidence="1">
    <location>
        <begin position="21"/>
        <end position="45"/>
    </location>
</feature>
<dbReference type="PATRIC" id="fig|246787.4.peg.4884"/>
<organism evidence="2 3">
    <name type="scientific">Bacteroides cellulosilyticus</name>
    <dbReference type="NCBI Taxonomy" id="246787"/>
    <lineage>
        <taxon>Bacteria</taxon>
        <taxon>Pseudomonadati</taxon>
        <taxon>Bacteroidota</taxon>
        <taxon>Bacteroidia</taxon>
        <taxon>Bacteroidales</taxon>
        <taxon>Bacteroidaceae</taxon>
        <taxon>Bacteroides</taxon>
    </lineage>
</organism>
<dbReference type="Proteomes" id="UP000061809">
    <property type="component" value="Chromosome"/>
</dbReference>
<evidence type="ECO:0000313" key="2">
    <source>
        <dbReference type="EMBL" id="ALJ61941.1"/>
    </source>
</evidence>
<feature type="transmembrane region" description="Helical" evidence="1">
    <location>
        <begin position="57"/>
        <end position="76"/>
    </location>
</feature>
<keyword evidence="1" id="KW-0472">Membrane</keyword>
<dbReference type="EMBL" id="CP012801">
    <property type="protein sequence ID" value="ALJ61941.1"/>
    <property type="molecule type" value="Genomic_DNA"/>
</dbReference>
<keyword evidence="1" id="KW-1133">Transmembrane helix</keyword>
<name>A0A0P0GCA8_9BACE</name>
<sequence length="121" mass="14607">MIDYLFFKFYRLWKYSSYSEIAVYAALLILAVFLNCNIHTIWGVLEQYKILPYPTRTMYNVSLGLIFILLCIRFCWKRRYKAVIEKFNEKPNKNNLLILILYIFLSLFLFVLEAFYSKGKI</sequence>
<proteinExistence type="predicted"/>
<gene>
    <name evidence="2" type="ORF">BcellWH2_04728</name>
</gene>
<feature type="transmembrane region" description="Helical" evidence="1">
    <location>
        <begin position="96"/>
        <end position="116"/>
    </location>
</feature>
<dbReference type="AlphaFoldDB" id="A0A0P0GCA8"/>